<evidence type="ECO:0000313" key="2">
    <source>
        <dbReference type="RefSeq" id="XP_075076864.1"/>
    </source>
</evidence>
<reference evidence="1" key="1">
    <citation type="journal article" date="2014" name="Nat. Commun.">
        <title>The tobacco genome sequence and its comparison with those of tomato and potato.</title>
        <authorList>
            <person name="Sierro N."/>
            <person name="Battey J.N."/>
            <person name="Ouadi S."/>
            <person name="Bakaher N."/>
            <person name="Bovet L."/>
            <person name="Willig A."/>
            <person name="Goepfert S."/>
            <person name="Peitsch M.C."/>
            <person name="Ivanov N.V."/>
        </authorList>
    </citation>
    <scope>NUCLEOTIDE SEQUENCE [LARGE SCALE GENOMIC DNA]</scope>
</reference>
<dbReference type="Proteomes" id="UP000790787">
    <property type="component" value="Chromosome 8"/>
</dbReference>
<name>A0AC58RVU7_TOBAC</name>
<organism evidence="1 2">
    <name type="scientific">Nicotiana tabacum</name>
    <name type="common">Common tobacco</name>
    <dbReference type="NCBI Taxonomy" id="4097"/>
    <lineage>
        <taxon>Eukaryota</taxon>
        <taxon>Viridiplantae</taxon>
        <taxon>Streptophyta</taxon>
        <taxon>Embryophyta</taxon>
        <taxon>Tracheophyta</taxon>
        <taxon>Spermatophyta</taxon>
        <taxon>Magnoliopsida</taxon>
        <taxon>eudicotyledons</taxon>
        <taxon>Gunneridae</taxon>
        <taxon>Pentapetalae</taxon>
        <taxon>asterids</taxon>
        <taxon>lamiids</taxon>
        <taxon>Solanales</taxon>
        <taxon>Solanaceae</taxon>
        <taxon>Nicotianoideae</taxon>
        <taxon>Nicotianeae</taxon>
        <taxon>Nicotiana</taxon>
    </lineage>
</organism>
<gene>
    <name evidence="2" type="primary">LOC107814667</name>
</gene>
<proteinExistence type="predicted"/>
<keyword evidence="1" id="KW-1185">Reference proteome</keyword>
<evidence type="ECO:0000313" key="1">
    <source>
        <dbReference type="Proteomes" id="UP000790787"/>
    </source>
</evidence>
<sequence>MIFGFGFHPITKEYKVMKIIYYVNLFRDDGRSFNVSKVEVCTLGGYSWRRIEKVDYLIHSNYQGIFLNGKMHWFTRFGKYNGRLDRLIVSFDLADEVFAEVPKVDFNADLRTDSFHLAILGDCLAVAITLPHLRSWRNRTLGYEGIQCEKVLGEGNGELLLDYKCGNLVSYDPQNGVFRTLKFQGMPNLREELPNMFNAIVHVGGLNWIDEPPALL</sequence>
<dbReference type="RefSeq" id="XP_075076864.1">
    <property type="nucleotide sequence ID" value="XM_075220763.1"/>
</dbReference>
<accession>A0AC58RVU7</accession>
<reference evidence="2" key="2">
    <citation type="submission" date="2025-08" db="UniProtKB">
        <authorList>
            <consortium name="RefSeq"/>
        </authorList>
    </citation>
    <scope>IDENTIFICATION</scope>
    <source>
        <tissue evidence="2">Leaf</tissue>
    </source>
</reference>
<protein>
    <submittedName>
        <fullName evidence="2">F-box protein At3g07870-like</fullName>
    </submittedName>
</protein>